<dbReference type="InterPro" id="IPR036047">
    <property type="entry name" value="F-box-like_dom_sf"/>
</dbReference>
<organism evidence="3 4">
    <name type="scientific">Arachis hypogaea</name>
    <name type="common">Peanut</name>
    <dbReference type="NCBI Taxonomy" id="3818"/>
    <lineage>
        <taxon>Eukaryota</taxon>
        <taxon>Viridiplantae</taxon>
        <taxon>Streptophyta</taxon>
        <taxon>Embryophyta</taxon>
        <taxon>Tracheophyta</taxon>
        <taxon>Spermatophyta</taxon>
        <taxon>Magnoliopsida</taxon>
        <taxon>eudicotyledons</taxon>
        <taxon>Gunneridae</taxon>
        <taxon>Pentapetalae</taxon>
        <taxon>rosids</taxon>
        <taxon>fabids</taxon>
        <taxon>Fabales</taxon>
        <taxon>Fabaceae</taxon>
        <taxon>Papilionoideae</taxon>
        <taxon>50 kb inversion clade</taxon>
        <taxon>dalbergioids sensu lato</taxon>
        <taxon>Dalbergieae</taxon>
        <taxon>Pterocarpus clade</taxon>
        <taxon>Arachis</taxon>
    </lineage>
</organism>
<dbReference type="Gene3D" id="1.20.1280.50">
    <property type="match status" value="1"/>
</dbReference>
<dbReference type="GO" id="GO:0005829">
    <property type="term" value="C:cytosol"/>
    <property type="evidence" value="ECO:0007669"/>
    <property type="project" value="TreeGrafter"/>
</dbReference>
<dbReference type="FunFam" id="3.90.70.10:FF:000026">
    <property type="entry name" value="Ubiquitin carboxyl-terminal hydrolase 15"/>
    <property type="match status" value="1"/>
</dbReference>
<gene>
    <name evidence="3" type="ORF">Ahy_B10g104669</name>
</gene>
<dbReference type="GO" id="GO:0004843">
    <property type="term" value="F:cysteine-type deubiquitinase activity"/>
    <property type="evidence" value="ECO:0007669"/>
    <property type="project" value="InterPro"/>
</dbReference>
<dbReference type="PANTHER" id="PTHR24006:SF677">
    <property type="entry name" value="UBIQUITIN CARBOXYL-TERMINAL HYDROLASE 19"/>
    <property type="match status" value="1"/>
</dbReference>
<dbReference type="GO" id="GO:0016579">
    <property type="term" value="P:protein deubiquitination"/>
    <property type="evidence" value="ECO:0007669"/>
    <property type="project" value="InterPro"/>
</dbReference>
<evidence type="ECO:0008006" key="5">
    <source>
        <dbReference type="Google" id="ProtNLM"/>
    </source>
</evidence>
<evidence type="ECO:0000313" key="4">
    <source>
        <dbReference type="Proteomes" id="UP000289738"/>
    </source>
</evidence>
<comment type="caution">
    <text evidence="3">The sequence shown here is derived from an EMBL/GenBank/DDBJ whole genome shotgun (WGS) entry which is preliminary data.</text>
</comment>
<protein>
    <recommendedName>
        <fullName evidence="5">Ubiquitin carboxyl-terminal hydrolase</fullName>
    </recommendedName>
</protein>
<evidence type="ECO:0000259" key="1">
    <source>
        <dbReference type="PROSITE" id="PS50181"/>
    </source>
</evidence>
<dbReference type="GO" id="GO:0005634">
    <property type="term" value="C:nucleus"/>
    <property type="evidence" value="ECO:0007669"/>
    <property type="project" value="TreeGrafter"/>
</dbReference>
<dbReference type="InterPro" id="IPR001810">
    <property type="entry name" value="F-box_dom"/>
</dbReference>
<dbReference type="AlphaFoldDB" id="A0A444X670"/>
<dbReference type="Gene3D" id="3.90.70.10">
    <property type="entry name" value="Cysteine proteinases"/>
    <property type="match status" value="1"/>
</dbReference>
<dbReference type="STRING" id="3818.A0A444X670"/>
<dbReference type="CDD" id="cd22157">
    <property type="entry name" value="F-box_AtFBW1-like"/>
    <property type="match status" value="1"/>
</dbReference>
<dbReference type="Pfam" id="PF03478">
    <property type="entry name" value="Beta-prop_KIB1-4"/>
    <property type="match status" value="1"/>
</dbReference>
<dbReference type="InterPro" id="IPR038765">
    <property type="entry name" value="Papain-like_cys_pep_sf"/>
</dbReference>
<dbReference type="InterPro" id="IPR001394">
    <property type="entry name" value="Peptidase_C19_UCH"/>
</dbReference>
<dbReference type="PROSITE" id="PS50181">
    <property type="entry name" value="FBOX"/>
    <property type="match status" value="1"/>
</dbReference>
<accession>A0A444X670</accession>
<feature type="domain" description="F-box" evidence="1">
    <location>
        <begin position="741"/>
        <end position="786"/>
    </location>
</feature>
<dbReference type="PANTHER" id="PTHR24006">
    <property type="entry name" value="UBIQUITIN CARBOXYL-TERMINAL HYDROLASE"/>
    <property type="match status" value="1"/>
</dbReference>
<feature type="domain" description="USP" evidence="2">
    <location>
        <begin position="119"/>
        <end position="456"/>
    </location>
</feature>
<dbReference type="CDD" id="cd02661">
    <property type="entry name" value="Peptidase_C19E"/>
    <property type="match status" value="1"/>
</dbReference>
<dbReference type="InterPro" id="IPR028889">
    <property type="entry name" value="USP"/>
</dbReference>
<sequence>MLVSSAGGGGGGGGGISWDLKWLLQWVLSAVVVAVGLHALVKNTASRYFEVHANFDSDRTHPMPSSPSAAAAIAMDQPLCAVCSKHASSSSQACQQMHWKSDHKLKCKEVHSTMNLAQSGPASPGFKASAAVNKSTSSIALIPACGREISKPIKQPKNPLFPYDEFVKFFNWDKPGFPPCGLLNCGNSRNDWCFLCEFEIHVEKARQSSQAFSPMNILSRLPNIGGTLGYGRQEDAHEFMRFAIDTMQSVCLDEYGGEKAVPPNLQETTLIQHIFGGHLQSEVFCTKCEKQSNQYENMMDLTVEINGDAASLEECLDQFTAKEWLHGENMYKCDGCKDYVKAWKRLTVKRAPNILTIALKRFQSGRFGKLNKRVTFPETLNLSPFMSEVEDGSDIYKLYAVVVHIDMLNASFFGHYICYIKDFHGDWYRIDDWKVMQVELVEVLSQGAYMLLYSRVTARPSGLQTTESSDTHMQTVEVEVEPSPTEQAECLSNMETVTCNGTCDAFPAEHSSNSELKVSACEQSKDIRLIDVANGTPSWATESSHVPSKSGKDLEDIDMRRSNLCSSVVEDILCCTEEQDDTDMAKVSVSPRLANGFSSLNDSSVSMDYQNSGEDQEHVELVKCKPLTAQGHANHGNGYASANKYAIPVEDDGSVFSGVGSFSTETSASEMHQLKRRLPFHGSETGHANGVKKVEVSGDKLTTCFVQFLFSSMEHSRDWNGQGRSLKRKSQENGDHKLLNNFSLDDLNEDLFERILSWLPTSTFFRLTSVSKRWNSVADSASFKLACSSIPSRDPWFFMVAPNLNQSIIFDSAERTWKRLNHPPLLHQDSNKSCMPVAASGGLICYRNSSGSFIVSNPVTGTCSELPLLEFSPQNQPLNAIVMSTTTKDQQLYYKIVLVFGELQNLVFRVYNSFSGSWEGETSLRRKVDDCSMEFDSTEDDNVVYFLSKAGIVVASNMQRSPSKQYSSVITDKNGEEVVYFLSSTGTIVACNLTSKCYIEYPRLLPVLSEYSIDVVECNGEMLVVLLSEFLETASLRVWKYDEAKRGWHQIAAMPASISHEWYGKKVDINCVGAGNQIFICLNSSELCTYVLCDLVSNNWVELPNCCINGEVIDFMSSFSFEPRIEASV</sequence>
<dbReference type="SUPFAM" id="SSF54001">
    <property type="entry name" value="Cysteine proteinases"/>
    <property type="match status" value="1"/>
</dbReference>
<dbReference type="InterPro" id="IPR005174">
    <property type="entry name" value="KIB1-4_b-propeller"/>
</dbReference>
<evidence type="ECO:0000259" key="2">
    <source>
        <dbReference type="PROSITE" id="PS50235"/>
    </source>
</evidence>
<proteinExistence type="predicted"/>
<name>A0A444X670_ARAHY</name>
<reference evidence="3 4" key="1">
    <citation type="submission" date="2019-01" db="EMBL/GenBank/DDBJ databases">
        <title>Sequencing of cultivated peanut Arachis hypogaea provides insights into genome evolution and oil improvement.</title>
        <authorList>
            <person name="Chen X."/>
        </authorList>
    </citation>
    <scope>NUCLEOTIDE SEQUENCE [LARGE SCALE GENOMIC DNA]</scope>
    <source>
        <strain evidence="4">cv. Fuhuasheng</strain>
        <tissue evidence="3">Leaves</tissue>
    </source>
</reference>
<dbReference type="Pfam" id="PF00443">
    <property type="entry name" value="UCH"/>
    <property type="match status" value="1"/>
</dbReference>
<dbReference type="SMART" id="SM00256">
    <property type="entry name" value="FBOX"/>
    <property type="match status" value="1"/>
</dbReference>
<dbReference type="SUPFAM" id="SSF81383">
    <property type="entry name" value="F-box domain"/>
    <property type="match status" value="1"/>
</dbReference>
<dbReference type="Proteomes" id="UP000289738">
    <property type="component" value="Chromosome B10"/>
</dbReference>
<dbReference type="Pfam" id="PF00646">
    <property type="entry name" value="F-box"/>
    <property type="match status" value="1"/>
</dbReference>
<dbReference type="SUPFAM" id="SSF50965">
    <property type="entry name" value="Galactose oxidase, central domain"/>
    <property type="match status" value="1"/>
</dbReference>
<dbReference type="EMBL" id="SDMP01000020">
    <property type="protein sequence ID" value="RYQ85177.1"/>
    <property type="molecule type" value="Genomic_DNA"/>
</dbReference>
<dbReference type="InterPro" id="IPR011043">
    <property type="entry name" value="Gal_Oxase/kelch_b-propeller"/>
</dbReference>
<dbReference type="InterPro" id="IPR050164">
    <property type="entry name" value="Peptidase_C19"/>
</dbReference>
<keyword evidence="4" id="KW-1185">Reference proteome</keyword>
<evidence type="ECO:0000313" key="3">
    <source>
        <dbReference type="EMBL" id="RYQ85177.1"/>
    </source>
</evidence>
<dbReference type="PROSITE" id="PS50235">
    <property type="entry name" value="USP_3"/>
    <property type="match status" value="1"/>
</dbReference>